<keyword evidence="11" id="KW-1185">Reference proteome</keyword>
<feature type="transmembrane region" description="Helical" evidence="8">
    <location>
        <begin position="811"/>
        <end position="831"/>
    </location>
</feature>
<dbReference type="Pfam" id="PF02687">
    <property type="entry name" value="FtsX"/>
    <property type="match status" value="2"/>
</dbReference>
<feature type="transmembrane region" description="Helical" evidence="8">
    <location>
        <begin position="1209"/>
        <end position="1233"/>
    </location>
</feature>
<keyword evidence="5 8" id="KW-0472">Membrane</keyword>
<keyword evidence="4 8" id="KW-1133">Transmembrane helix</keyword>
<feature type="region of interest" description="Disordered" evidence="7">
    <location>
        <begin position="659"/>
        <end position="682"/>
    </location>
</feature>
<comment type="caution">
    <text evidence="10">The sequence shown here is derived from an EMBL/GenBank/DDBJ whole genome shotgun (WGS) entry which is preliminary data.</text>
</comment>
<keyword evidence="3 8" id="KW-0812">Transmembrane</keyword>
<feature type="compositionally biased region" description="Basic and acidic residues" evidence="7">
    <location>
        <begin position="663"/>
        <end position="682"/>
    </location>
</feature>
<sequence>MDARQKDFIREITGHKMRFISLLALVLLGVFVLVGLTVTGPIMRRTVADTLKKSNAYDLRLAASDGLEEEDLRLIADMEGVRAKEYFHTGYLTTKELKTLYLSSLPKRISRPILKEGRLPREADEILLDPTLKGTYKIGDTVVFEKEEDLLDEDAPPMMEGYSYKVVGFATSPIFLDKADKGTTPNGDKIDGVGYVAPLAFKDPTITEVHFLFDDLKNLAVYSEEYKSLNTAHRKEFRHRFKDRGDARLDELLADKRRDIDEGESDIKEGYDELDRGLEKIDEGERKLDRGARALRDNRAKFARGLSQGERKLAESRDKLNQARKSILFQEDQLSSGEKALLDGKNAVAAAMSDIQGKESEARGGIARADTAMDQILKEEAALNEAKQKLEAGKIPDVQFPDLPELPFSADQIAKAQEKVAAAKADRPAKEAAVNEKTAAVQTAQQAYEAAQGAVKDFGMDGVQGKITALDKKISELTAQLNQEGADTDVIKGQITEAKNQKADLEQQLKNPDYLAAKEKADRAKQALGAASGELAKAQGALAETDGIIAKGTEMIQGQMKAQAAREIMAEKIRAQQEELRKKKEELEAAKRDLAEKEAFLMEKKRETAAGRAKAEEALAAIEAGKAELRQKEGELSEKEKSLLQGKAAILAAKDQLSEGEDQYSKGKSDYAREKAQGQKKLDAAERELLSGRSDLASARATYEKKRADALKDLVKGQEDVDRAKELLTILKKPDYKITPLNEEMRTFVFLDYAHRVNKLSAVFPVFLFAIAMLLASTVMNRMVDDDRMVIGTYKALGYNNGAIADKYVRFGTLAALLGGIPGAFLGNFLLSKVIAEAYLASGIFDQLSMALYPGHILFAILIGMVATGLVAYVSVHRSLKLKTAALLMPKPPAKGTRIFLERMKWLWSRLSFFQKVTARNLFRDKKRMAMTIVGAMGCVALLVLGFGIRTSVDGLVEKQFDQLNRYDHMIFYEPLLDKEAHEAYKAKIAGDKHIRAKCSAYVETMAVADEGYIDQPVTMIVPENEKDLKRVVTLRNRKTGAPIPLKGAVITEKLAAIKGVEAGGVIEIKNDDDVLYDVPVAAITEGYAGHYLYMDPDTYEEIFKKSYKTNADLVDAAGADVSYYKDYDSVVALTGIGDMRHMVDEIAGNINFIVFVILAASSTLAVVVLSTLTNINIEERRREISTIRVLGFYPKEVTRYIYRETGTLTAVGILLGFVVGKGLHLLVIRVVVPDFAMLDPKLGLLNYLLPAAITVVISLLLMGYFHNKLKTIDMVEALKSVE</sequence>
<dbReference type="InterPro" id="IPR003838">
    <property type="entry name" value="ABC3_permease_C"/>
</dbReference>
<evidence type="ECO:0000256" key="8">
    <source>
        <dbReference type="SAM" id="Phobius"/>
    </source>
</evidence>
<proteinExistence type="predicted"/>
<accession>A0ABV1J880</accession>
<feature type="domain" description="ABC3 transporter permease C-terminal" evidence="9">
    <location>
        <begin position="1157"/>
        <end position="1262"/>
    </location>
</feature>
<organism evidence="10 11">
    <name type="scientific">Aedoeadaptatus acetigenes</name>
    <dbReference type="NCBI Taxonomy" id="2981723"/>
    <lineage>
        <taxon>Bacteria</taxon>
        <taxon>Bacillati</taxon>
        <taxon>Bacillota</taxon>
        <taxon>Tissierellia</taxon>
        <taxon>Tissierellales</taxon>
        <taxon>Peptoniphilaceae</taxon>
        <taxon>Aedoeadaptatus</taxon>
    </lineage>
</organism>
<evidence type="ECO:0000256" key="5">
    <source>
        <dbReference type="ARBA" id="ARBA00023136"/>
    </source>
</evidence>
<dbReference type="RefSeq" id="WP_349054676.1">
    <property type="nucleotide sequence ID" value="NZ_JBBNPS010000044.1"/>
</dbReference>
<evidence type="ECO:0000256" key="3">
    <source>
        <dbReference type="ARBA" id="ARBA00022692"/>
    </source>
</evidence>
<feature type="transmembrane region" description="Helical" evidence="8">
    <location>
        <begin position="1245"/>
        <end position="1266"/>
    </location>
</feature>
<evidence type="ECO:0000256" key="4">
    <source>
        <dbReference type="ARBA" id="ARBA00022989"/>
    </source>
</evidence>
<gene>
    <name evidence="10" type="ORF">AAA081_08890</name>
</gene>
<keyword evidence="6" id="KW-0175">Coiled coil</keyword>
<dbReference type="Proteomes" id="UP001481872">
    <property type="component" value="Unassembled WGS sequence"/>
</dbReference>
<comment type="subcellular location">
    <subcellularLocation>
        <location evidence="1">Cell membrane</location>
        <topology evidence="1">Multi-pass membrane protein</topology>
    </subcellularLocation>
</comment>
<evidence type="ECO:0000313" key="10">
    <source>
        <dbReference type="EMBL" id="MEQ3354405.1"/>
    </source>
</evidence>
<dbReference type="EMBL" id="JBBNPS010000044">
    <property type="protein sequence ID" value="MEQ3354405.1"/>
    <property type="molecule type" value="Genomic_DNA"/>
</dbReference>
<evidence type="ECO:0000313" key="11">
    <source>
        <dbReference type="Proteomes" id="UP001481872"/>
    </source>
</evidence>
<reference evidence="10 11" key="1">
    <citation type="submission" date="2024-04" db="EMBL/GenBank/DDBJ databases">
        <title>Human intestinal bacterial collection.</title>
        <authorList>
            <person name="Pauvert C."/>
            <person name="Hitch T.C.A."/>
            <person name="Clavel T."/>
        </authorList>
    </citation>
    <scope>NUCLEOTIDE SEQUENCE [LARGE SCALE GENOMIC DNA]</scope>
    <source>
        <strain evidence="10 11">CLA-SR-H026</strain>
    </source>
</reference>
<feature type="transmembrane region" description="Helical" evidence="8">
    <location>
        <begin position="1153"/>
        <end position="1173"/>
    </location>
</feature>
<feature type="transmembrane region" description="Helical" evidence="8">
    <location>
        <begin position="851"/>
        <end position="874"/>
    </location>
</feature>
<name>A0ABV1J880_9FIRM</name>
<protein>
    <submittedName>
        <fullName evidence="10">FtsX-like permease family protein</fullName>
    </submittedName>
</protein>
<evidence type="ECO:0000256" key="7">
    <source>
        <dbReference type="SAM" id="MobiDB-lite"/>
    </source>
</evidence>
<feature type="coiled-coil region" evidence="6">
    <location>
        <begin position="566"/>
        <end position="642"/>
    </location>
</feature>
<evidence type="ECO:0000259" key="9">
    <source>
        <dbReference type="Pfam" id="PF02687"/>
    </source>
</evidence>
<feature type="transmembrane region" description="Helical" evidence="8">
    <location>
        <begin position="20"/>
        <end position="43"/>
    </location>
</feature>
<dbReference type="Gene3D" id="1.10.287.1490">
    <property type="match status" value="1"/>
</dbReference>
<dbReference type="PANTHER" id="PTHR30287:SF1">
    <property type="entry name" value="INNER MEMBRANE PROTEIN"/>
    <property type="match status" value="1"/>
</dbReference>
<feature type="transmembrane region" description="Helical" evidence="8">
    <location>
        <begin position="760"/>
        <end position="779"/>
    </location>
</feature>
<keyword evidence="2" id="KW-1003">Cell membrane</keyword>
<feature type="domain" description="ABC3 transporter permease C-terminal" evidence="9">
    <location>
        <begin position="763"/>
        <end position="882"/>
    </location>
</feature>
<dbReference type="PANTHER" id="PTHR30287">
    <property type="entry name" value="MEMBRANE COMPONENT OF PREDICTED ABC SUPERFAMILY METABOLITE UPTAKE TRANSPORTER"/>
    <property type="match status" value="1"/>
</dbReference>
<dbReference type="InterPro" id="IPR038766">
    <property type="entry name" value="Membrane_comp_ABC_pdt"/>
</dbReference>
<evidence type="ECO:0000256" key="6">
    <source>
        <dbReference type="SAM" id="Coils"/>
    </source>
</evidence>
<feature type="coiled-coil region" evidence="6">
    <location>
        <begin position="306"/>
        <end position="333"/>
    </location>
</feature>
<evidence type="ECO:0000256" key="2">
    <source>
        <dbReference type="ARBA" id="ARBA00022475"/>
    </source>
</evidence>
<feature type="transmembrane region" description="Helical" evidence="8">
    <location>
        <begin position="929"/>
        <end position="949"/>
    </location>
</feature>
<evidence type="ECO:0000256" key="1">
    <source>
        <dbReference type="ARBA" id="ARBA00004651"/>
    </source>
</evidence>